<proteinExistence type="predicted"/>
<keyword evidence="1" id="KW-0812">Transmembrane</keyword>
<protein>
    <submittedName>
        <fullName evidence="2">DUF998 domain-containing protein</fullName>
    </submittedName>
</protein>
<dbReference type="Proteomes" id="UP000298681">
    <property type="component" value="Unassembled WGS sequence"/>
</dbReference>
<accession>A0A4Z1REH9</accession>
<dbReference type="Pfam" id="PF06197">
    <property type="entry name" value="DUF998"/>
    <property type="match status" value="1"/>
</dbReference>
<reference evidence="2 3" key="1">
    <citation type="submission" date="2019-01" db="EMBL/GenBank/DDBJ databases">
        <authorList>
            <person name="Zhang S."/>
        </authorList>
    </citation>
    <scope>NUCLEOTIDE SEQUENCE [LARGE SCALE GENOMIC DNA]</scope>
    <source>
        <strain evidence="2 3">1626</strain>
    </source>
</reference>
<evidence type="ECO:0000313" key="2">
    <source>
        <dbReference type="EMBL" id="TKS55248.1"/>
    </source>
</evidence>
<dbReference type="EMBL" id="SPUH01000001">
    <property type="protein sequence ID" value="TKS55248.1"/>
    <property type="molecule type" value="Genomic_DNA"/>
</dbReference>
<name>A0A4Z1REH9_9GAMM</name>
<evidence type="ECO:0000313" key="3">
    <source>
        <dbReference type="Proteomes" id="UP000298681"/>
    </source>
</evidence>
<dbReference type="InterPro" id="IPR009339">
    <property type="entry name" value="DUF998"/>
</dbReference>
<feature type="transmembrane region" description="Helical" evidence="1">
    <location>
        <begin position="135"/>
        <end position="153"/>
    </location>
</feature>
<organism evidence="2 3">
    <name type="scientific">Luteimonas yindakuii</name>
    <dbReference type="NCBI Taxonomy" id="2565782"/>
    <lineage>
        <taxon>Bacteria</taxon>
        <taxon>Pseudomonadati</taxon>
        <taxon>Pseudomonadota</taxon>
        <taxon>Gammaproteobacteria</taxon>
        <taxon>Lysobacterales</taxon>
        <taxon>Lysobacteraceae</taxon>
        <taxon>Luteimonas</taxon>
    </lineage>
</organism>
<comment type="caution">
    <text evidence="2">The sequence shown here is derived from an EMBL/GenBank/DDBJ whole genome shotgun (WGS) entry which is preliminary data.</text>
</comment>
<gene>
    <name evidence="2" type="ORF">E4582_02475</name>
</gene>
<keyword evidence="1" id="KW-0472">Membrane</keyword>
<keyword evidence="1" id="KW-1133">Transmembrane helix</keyword>
<evidence type="ECO:0000256" key="1">
    <source>
        <dbReference type="SAM" id="Phobius"/>
    </source>
</evidence>
<feature type="transmembrane region" description="Helical" evidence="1">
    <location>
        <begin position="99"/>
        <end position="123"/>
    </location>
</feature>
<feature type="transmembrane region" description="Helical" evidence="1">
    <location>
        <begin position="67"/>
        <end position="87"/>
    </location>
</feature>
<feature type="transmembrane region" description="Helical" evidence="1">
    <location>
        <begin position="35"/>
        <end position="55"/>
    </location>
</feature>
<keyword evidence="3" id="KW-1185">Reference proteome</keyword>
<dbReference type="AlphaFoldDB" id="A0A4Z1REH9"/>
<feature type="transmembrane region" description="Helical" evidence="1">
    <location>
        <begin position="165"/>
        <end position="183"/>
    </location>
</feature>
<sequence length="195" mass="20804">MALFVGIAIGIHPLRPDLHSLDAQMSRYLLQPYGGWLQLAYCALAIAIVTIAFAVQAALAPSARSGGPTLLFVAGAASLVVTAFAPMDADGAVPTFVGWVHGVSAQAAFLCVTVAMLVQSAWLRHDVRWRTRMPLALAIAMAAFAGLWTLVLVDGLPRGAAQKAVIAVIVLWLLVIWSGLLAHRREHRRLPGRTP</sequence>